<sequence length="38" mass="4109">MGTLLPYNVIVQETELGKTEVSAVDLVASMTAIENEEL</sequence>
<proteinExistence type="predicted"/>
<protein>
    <submittedName>
        <fullName evidence="2">DUF302 domain-containing protein</fullName>
    </submittedName>
</protein>
<feature type="domain" description="DUF302" evidence="1">
    <location>
        <begin position="1"/>
        <end position="25"/>
    </location>
</feature>
<comment type="caution">
    <text evidence="2">The sequence shown here is derived from an EMBL/GenBank/DDBJ whole genome shotgun (WGS) entry which is preliminary data.</text>
</comment>
<accession>A0ABU3DPB6</accession>
<reference evidence="2 3" key="1">
    <citation type="submission" date="2023-09" db="EMBL/GenBank/DDBJ databases">
        <authorList>
            <person name="Rey-Velasco X."/>
        </authorList>
    </citation>
    <scope>NUCLEOTIDE SEQUENCE [LARGE SCALE GENOMIC DNA]</scope>
    <source>
        <strain evidence="2 3">F225</strain>
    </source>
</reference>
<evidence type="ECO:0000259" key="1">
    <source>
        <dbReference type="Pfam" id="PF03625"/>
    </source>
</evidence>
<gene>
    <name evidence="2" type="ORF">RM541_04195</name>
</gene>
<dbReference type="SUPFAM" id="SSF103247">
    <property type="entry name" value="TT1751-like"/>
    <property type="match status" value="1"/>
</dbReference>
<dbReference type="InterPro" id="IPR035923">
    <property type="entry name" value="TT1751-like_sf"/>
</dbReference>
<name>A0ABU3DPB6_9FLAO</name>
<evidence type="ECO:0000313" key="3">
    <source>
        <dbReference type="Proteomes" id="UP001253848"/>
    </source>
</evidence>
<dbReference type="Proteomes" id="UP001253848">
    <property type="component" value="Unassembled WGS sequence"/>
</dbReference>
<evidence type="ECO:0000313" key="2">
    <source>
        <dbReference type="EMBL" id="MDT0685549.1"/>
    </source>
</evidence>
<keyword evidence="3" id="KW-1185">Reference proteome</keyword>
<dbReference type="RefSeq" id="WP_311499283.1">
    <property type="nucleotide sequence ID" value="NZ_JAVRHN010000003.1"/>
</dbReference>
<dbReference type="EMBL" id="JAVRHN010000003">
    <property type="protein sequence ID" value="MDT0685549.1"/>
    <property type="molecule type" value="Genomic_DNA"/>
</dbReference>
<dbReference type="Pfam" id="PF03625">
    <property type="entry name" value="DUF302"/>
    <property type="match status" value="1"/>
</dbReference>
<dbReference type="InterPro" id="IPR005180">
    <property type="entry name" value="DUF302"/>
</dbReference>
<organism evidence="2 3">
    <name type="scientific">Autumnicola psychrophila</name>
    <dbReference type="NCBI Taxonomy" id="3075592"/>
    <lineage>
        <taxon>Bacteria</taxon>
        <taxon>Pseudomonadati</taxon>
        <taxon>Bacteroidota</taxon>
        <taxon>Flavobacteriia</taxon>
        <taxon>Flavobacteriales</taxon>
        <taxon>Flavobacteriaceae</taxon>
        <taxon>Autumnicola</taxon>
    </lineage>
</organism>